<proteinExistence type="predicted"/>
<dbReference type="Proteomes" id="UP000460626">
    <property type="component" value="Unassembled WGS sequence"/>
</dbReference>
<reference evidence="7 8" key="1">
    <citation type="submission" date="2019-12" db="EMBL/GenBank/DDBJ databases">
        <title>Genomic-based taxomic classification of the family Erythrobacteraceae.</title>
        <authorList>
            <person name="Xu L."/>
        </authorList>
    </citation>
    <scope>NUCLEOTIDE SEQUENCE [LARGE SCALE GENOMIC DNA]</scope>
    <source>
        <strain evidence="7 8">RC4-10-4</strain>
    </source>
</reference>
<dbReference type="SUPFAM" id="SSF50685">
    <property type="entry name" value="Barwin-like endoglucanases"/>
    <property type="match status" value="1"/>
</dbReference>
<dbReference type="CDD" id="cd14668">
    <property type="entry name" value="mlta_B"/>
    <property type="match status" value="1"/>
</dbReference>
<evidence type="ECO:0000256" key="1">
    <source>
        <dbReference type="ARBA" id="ARBA00001420"/>
    </source>
</evidence>
<organism evidence="7 8">
    <name type="scientific">Aurantiacibacter arachoides</name>
    <dbReference type="NCBI Taxonomy" id="1850444"/>
    <lineage>
        <taxon>Bacteria</taxon>
        <taxon>Pseudomonadati</taxon>
        <taxon>Pseudomonadota</taxon>
        <taxon>Alphaproteobacteria</taxon>
        <taxon>Sphingomonadales</taxon>
        <taxon>Erythrobacteraceae</taxon>
        <taxon>Aurantiacibacter</taxon>
    </lineage>
</organism>
<evidence type="ECO:0000256" key="3">
    <source>
        <dbReference type="ARBA" id="ARBA00023239"/>
    </source>
</evidence>
<dbReference type="Gene3D" id="2.40.40.10">
    <property type="entry name" value="RlpA-like domain"/>
    <property type="match status" value="1"/>
</dbReference>
<dbReference type="InterPro" id="IPR010611">
    <property type="entry name" value="3D_dom"/>
</dbReference>
<dbReference type="Pfam" id="PF06725">
    <property type="entry name" value="3D"/>
    <property type="match status" value="1"/>
</dbReference>
<dbReference type="GO" id="GO:0019867">
    <property type="term" value="C:outer membrane"/>
    <property type="evidence" value="ECO:0007669"/>
    <property type="project" value="InterPro"/>
</dbReference>
<dbReference type="PIRSF" id="PIRSF019422">
    <property type="entry name" value="MltA"/>
    <property type="match status" value="1"/>
</dbReference>
<protein>
    <recommendedName>
        <fullName evidence="2">peptidoglycan lytic exotransglycosylase</fullName>
        <ecNumber evidence="2">4.2.2.n1</ecNumber>
    </recommendedName>
    <alternativeName>
        <fullName evidence="5">Murein hydrolase A</fullName>
    </alternativeName>
</protein>
<evidence type="ECO:0000256" key="5">
    <source>
        <dbReference type="ARBA" id="ARBA00030918"/>
    </source>
</evidence>
<comment type="catalytic activity">
    <reaction evidence="1">
        <text>Exolytic cleavage of the (1-&gt;4)-beta-glycosidic linkage between N-acetylmuramic acid (MurNAc) and N-acetylglucosamine (GlcNAc) residues in peptidoglycan, from either the reducing or the non-reducing ends of the peptidoglycan chains, with concomitant formation of a 1,6-anhydrobond in the MurNAc residue.</text>
        <dbReference type="EC" id="4.2.2.n1"/>
    </reaction>
</comment>
<evidence type="ECO:0000256" key="2">
    <source>
        <dbReference type="ARBA" id="ARBA00012587"/>
    </source>
</evidence>
<evidence type="ECO:0000256" key="4">
    <source>
        <dbReference type="ARBA" id="ARBA00023316"/>
    </source>
</evidence>
<dbReference type="GO" id="GO:0009254">
    <property type="term" value="P:peptidoglycan turnover"/>
    <property type="evidence" value="ECO:0007669"/>
    <property type="project" value="InterPro"/>
</dbReference>
<dbReference type="InterPro" id="IPR026044">
    <property type="entry name" value="MltA"/>
</dbReference>
<dbReference type="EMBL" id="WTYH01000001">
    <property type="protein sequence ID" value="MXO92226.1"/>
    <property type="molecule type" value="Genomic_DNA"/>
</dbReference>
<feature type="domain" description="Lytic transglycosylase MltA" evidence="6">
    <location>
        <begin position="168"/>
        <end position="330"/>
    </location>
</feature>
<name>A0A844ZZ65_9SPHN</name>
<dbReference type="GO" id="GO:0004553">
    <property type="term" value="F:hydrolase activity, hydrolyzing O-glycosyl compounds"/>
    <property type="evidence" value="ECO:0007669"/>
    <property type="project" value="InterPro"/>
</dbReference>
<dbReference type="GO" id="GO:0071555">
    <property type="term" value="P:cell wall organization"/>
    <property type="evidence" value="ECO:0007669"/>
    <property type="project" value="UniProtKB-KW"/>
</dbReference>
<dbReference type="InterPro" id="IPR005300">
    <property type="entry name" value="MltA_B"/>
</dbReference>
<dbReference type="Gene3D" id="2.40.240.50">
    <property type="entry name" value="Barwin-like endoglucanases"/>
    <property type="match status" value="1"/>
</dbReference>
<dbReference type="AlphaFoldDB" id="A0A844ZZ65"/>
<dbReference type="PANTHER" id="PTHR30124">
    <property type="entry name" value="MEMBRANE-BOUND LYTIC MUREIN TRANSGLYCOSYLASE A"/>
    <property type="match status" value="1"/>
</dbReference>
<dbReference type="InterPro" id="IPR036908">
    <property type="entry name" value="RlpA-like_sf"/>
</dbReference>
<dbReference type="CDD" id="cd14485">
    <property type="entry name" value="mltA_like_LT_A"/>
    <property type="match status" value="1"/>
</dbReference>
<dbReference type="Pfam" id="PF03562">
    <property type="entry name" value="MltA"/>
    <property type="match status" value="1"/>
</dbReference>
<dbReference type="OrthoDB" id="9783686at2"/>
<dbReference type="GO" id="GO:0008933">
    <property type="term" value="F:peptidoglycan lytic transglycosylase activity"/>
    <property type="evidence" value="ECO:0007669"/>
    <property type="project" value="TreeGrafter"/>
</dbReference>
<gene>
    <name evidence="7" type="ORF">GRI62_01215</name>
</gene>
<accession>A0A844ZZ65</accession>
<keyword evidence="8" id="KW-1185">Reference proteome</keyword>
<comment type="caution">
    <text evidence="7">The sequence shown here is derived from an EMBL/GenBank/DDBJ whole genome shotgun (WGS) entry which is preliminary data.</text>
</comment>
<dbReference type="PANTHER" id="PTHR30124:SF0">
    <property type="entry name" value="MEMBRANE-BOUND LYTIC MUREIN TRANSGLYCOSYLASE A"/>
    <property type="match status" value="1"/>
</dbReference>
<evidence type="ECO:0000259" key="6">
    <source>
        <dbReference type="SMART" id="SM00925"/>
    </source>
</evidence>
<dbReference type="GO" id="GO:0009253">
    <property type="term" value="P:peptidoglycan catabolic process"/>
    <property type="evidence" value="ECO:0007669"/>
    <property type="project" value="TreeGrafter"/>
</dbReference>
<dbReference type="EC" id="4.2.2.n1" evidence="2"/>
<evidence type="ECO:0000313" key="7">
    <source>
        <dbReference type="EMBL" id="MXO92226.1"/>
    </source>
</evidence>
<keyword evidence="3" id="KW-0456">Lyase</keyword>
<keyword evidence="4" id="KW-0961">Cell wall biogenesis/degradation</keyword>
<dbReference type="SMART" id="SM00925">
    <property type="entry name" value="MltA"/>
    <property type="match status" value="1"/>
</dbReference>
<evidence type="ECO:0000313" key="8">
    <source>
        <dbReference type="Proteomes" id="UP000460626"/>
    </source>
</evidence>
<sequence length="433" mass="45833">MRSKAGTSGPSCATCATPIRTGFSTRPTPADSACGVTSLRLSIVAASCIALAACTQVIPDGQLPEPQQPLPVAENARELGAVRQPAAILNRIDPRDAADALDSFRRSCRVATTREDVSGLTAPADWAVPCTAAATWPRERADQFFAAQFTPVRVGTGEAFATGYFEPEIAGSRTRRAASDVPVYGIPRDLERCWREDIAMSERTGRAPLSRRLPDGTCVEFDSRTEIENGSLEGRAPVIGYAADAIEFFFLQIQGSGRLVSPTGEVVRIGYAGQNGHGYTGIGSVMRQRGLIGEGTPYATSMQGIMGYLRDYPAEGRAIMRENASWIFFQELSGPDAAIGPLGSIGVPVVGQSSVAVDPKFVPYGAPVVLELDRDQADGLWVAQDTGGAIRGPNRFDTFWGAGAQAREIAGGMSGRGQALVLLPNAAAARLPR</sequence>